<reference evidence="1 2" key="1">
    <citation type="journal article" date="2016" name="Nat. Commun.">
        <title>Thousands of microbial genomes shed light on interconnected biogeochemical processes in an aquifer system.</title>
        <authorList>
            <person name="Anantharaman K."/>
            <person name="Brown C.T."/>
            <person name="Hug L.A."/>
            <person name="Sharon I."/>
            <person name="Castelle C.J."/>
            <person name="Probst A.J."/>
            <person name="Thomas B.C."/>
            <person name="Singh A."/>
            <person name="Wilkins M.J."/>
            <person name="Karaoz U."/>
            <person name="Brodie E.L."/>
            <person name="Williams K.H."/>
            <person name="Hubbard S.S."/>
            <person name="Banfield J.F."/>
        </authorList>
    </citation>
    <scope>NUCLEOTIDE SEQUENCE [LARGE SCALE GENOMIC DNA]</scope>
</reference>
<comment type="caution">
    <text evidence="1">The sequence shown here is derived from an EMBL/GenBank/DDBJ whole genome shotgun (WGS) entry which is preliminary data.</text>
</comment>
<dbReference type="Proteomes" id="UP000178099">
    <property type="component" value="Unassembled WGS sequence"/>
</dbReference>
<dbReference type="AlphaFoldDB" id="A0A1G2DDW7"/>
<evidence type="ECO:0000313" key="1">
    <source>
        <dbReference type="EMBL" id="OGZ11652.1"/>
    </source>
</evidence>
<protein>
    <submittedName>
        <fullName evidence="1">Uncharacterized protein</fullName>
    </submittedName>
</protein>
<organism evidence="1 2">
    <name type="scientific">Candidatus Lloydbacteria bacterium RIFCSPHIGHO2_02_FULL_51_22</name>
    <dbReference type="NCBI Taxonomy" id="1798663"/>
    <lineage>
        <taxon>Bacteria</taxon>
        <taxon>Candidatus Lloydiibacteriota</taxon>
    </lineage>
</organism>
<evidence type="ECO:0000313" key="2">
    <source>
        <dbReference type="Proteomes" id="UP000178099"/>
    </source>
</evidence>
<proteinExistence type="predicted"/>
<sequence length="348" mass="40499">MPTATTKIAAHPLFTREIRPLENWHEWLACWQAAESTQVMEGLLHYGFSVSLGGESSNDKRYHPVERIIFYLTIADGWGDRDSLESVTDGNKKYALGYDAKGNTVKKTPSELRQQVARKAFDMLCLNFFRTELEERGDFRYRCKRDVYEKMVVSEPLFSVIQNFFRVEASRYGNERRICNLTGREYELSHNEQHAVVFLLNLAKYVWEWEKSPENWSRRLDREDADVKEYFENTLARLNAAKPWVIEVLNELGELNLLREWVLELDKACLAKLKEIATRTEIRLRGFGGTRPVASLDEALYCDSEAAWFLAVHELKTREHARLEAIREAEEKKADADRKLEKLTATHA</sequence>
<dbReference type="EMBL" id="MHLN01000017">
    <property type="protein sequence ID" value="OGZ11652.1"/>
    <property type="molecule type" value="Genomic_DNA"/>
</dbReference>
<gene>
    <name evidence="1" type="ORF">A3D67_00465</name>
</gene>
<accession>A0A1G2DDW7</accession>
<name>A0A1G2DDW7_9BACT</name>